<dbReference type="eggNOG" id="ENOG502RHTJ">
    <property type="taxonomic scope" value="Eukaryota"/>
</dbReference>
<proteinExistence type="predicted"/>
<dbReference type="KEGG" id="ddi:DDB_G0291334"/>
<sequence>MSSLEKYATNDIQIENIILKSNTQTEISDGLSFEIDFKKLNQDNLNGLYCRIEFVVDIALNKFTFDILKSSTINYDSTQSNISLKFKDIESLEELMNKNNIDRLFWCNISCLNIYINYKKDGDDENTPENSLKVSIPTNIYKDKRTDNIIYKTTYNPFDYL</sequence>
<dbReference type="FunCoup" id="Q54EU3">
    <property type="interactions" value="435"/>
</dbReference>
<dbReference type="InParanoid" id="Q54EU3"/>
<dbReference type="dictyBase" id="DDB_G0291334"/>
<evidence type="ECO:0000313" key="1">
    <source>
        <dbReference type="EMBL" id="EAL61651.1"/>
    </source>
</evidence>
<dbReference type="PaxDb" id="44689-DDB0183826"/>
<comment type="caution">
    <text evidence="1">The sequence shown here is derived from an EMBL/GenBank/DDBJ whole genome shotgun (WGS) entry which is preliminary data.</text>
</comment>
<gene>
    <name evidence="1" type="ORF">DDB_G0291334</name>
</gene>
<name>Q54EU3_DICDI</name>
<evidence type="ECO:0000313" key="2">
    <source>
        <dbReference type="Proteomes" id="UP000002195"/>
    </source>
</evidence>
<dbReference type="GeneID" id="8628093"/>
<organism evidence="1 2">
    <name type="scientific">Dictyostelium discoideum</name>
    <name type="common">Social amoeba</name>
    <dbReference type="NCBI Taxonomy" id="44689"/>
    <lineage>
        <taxon>Eukaryota</taxon>
        <taxon>Amoebozoa</taxon>
        <taxon>Evosea</taxon>
        <taxon>Eumycetozoa</taxon>
        <taxon>Dictyostelia</taxon>
        <taxon>Dictyosteliales</taxon>
        <taxon>Dictyosteliaceae</taxon>
        <taxon>Dictyostelium</taxon>
    </lineage>
</organism>
<dbReference type="OMA" id="FWCNISC"/>
<dbReference type="RefSeq" id="XP_635147.1">
    <property type="nucleotide sequence ID" value="XM_630055.1"/>
</dbReference>
<protein>
    <submittedName>
        <fullName evidence="1">Uncharacterized protein</fullName>
    </submittedName>
</protein>
<reference evidence="1 2" key="1">
    <citation type="journal article" date="2005" name="Nature">
        <title>The genome of the social amoeba Dictyostelium discoideum.</title>
        <authorList>
            <consortium name="The Dictyostelium discoideum Sequencing Consortium"/>
            <person name="Eichinger L."/>
            <person name="Pachebat J.A."/>
            <person name="Glockner G."/>
            <person name="Rajandream M.A."/>
            <person name="Sucgang R."/>
            <person name="Berriman M."/>
            <person name="Song J."/>
            <person name="Olsen R."/>
            <person name="Szafranski K."/>
            <person name="Xu Q."/>
            <person name="Tunggal B."/>
            <person name="Kummerfeld S."/>
            <person name="Madera M."/>
            <person name="Konfortov B.A."/>
            <person name="Rivero F."/>
            <person name="Bankier A.T."/>
            <person name="Lehmann R."/>
            <person name="Hamlin N."/>
            <person name="Davies R."/>
            <person name="Gaudet P."/>
            <person name="Fey P."/>
            <person name="Pilcher K."/>
            <person name="Chen G."/>
            <person name="Saunders D."/>
            <person name="Sodergren E."/>
            <person name="Davis P."/>
            <person name="Kerhornou A."/>
            <person name="Nie X."/>
            <person name="Hall N."/>
            <person name="Anjard C."/>
            <person name="Hemphill L."/>
            <person name="Bason N."/>
            <person name="Farbrother P."/>
            <person name="Desany B."/>
            <person name="Just E."/>
            <person name="Morio T."/>
            <person name="Rost R."/>
            <person name="Churcher C."/>
            <person name="Cooper J."/>
            <person name="Haydock S."/>
            <person name="van Driessche N."/>
            <person name="Cronin A."/>
            <person name="Goodhead I."/>
            <person name="Muzny D."/>
            <person name="Mourier T."/>
            <person name="Pain A."/>
            <person name="Lu M."/>
            <person name="Harper D."/>
            <person name="Lindsay R."/>
            <person name="Hauser H."/>
            <person name="James K."/>
            <person name="Quiles M."/>
            <person name="Madan Babu M."/>
            <person name="Saito T."/>
            <person name="Buchrieser C."/>
            <person name="Wardroper A."/>
            <person name="Felder M."/>
            <person name="Thangavelu M."/>
            <person name="Johnson D."/>
            <person name="Knights A."/>
            <person name="Loulseged H."/>
            <person name="Mungall K."/>
            <person name="Oliver K."/>
            <person name="Price C."/>
            <person name="Quail M.A."/>
            <person name="Urushihara H."/>
            <person name="Hernandez J."/>
            <person name="Rabbinowitsch E."/>
            <person name="Steffen D."/>
            <person name="Sanders M."/>
            <person name="Ma J."/>
            <person name="Kohara Y."/>
            <person name="Sharp S."/>
            <person name="Simmonds M."/>
            <person name="Spiegler S."/>
            <person name="Tivey A."/>
            <person name="Sugano S."/>
            <person name="White B."/>
            <person name="Walker D."/>
            <person name="Woodward J."/>
            <person name="Winckler T."/>
            <person name="Tanaka Y."/>
            <person name="Shaulsky G."/>
            <person name="Schleicher M."/>
            <person name="Weinstock G."/>
            <person name="Rosenthal A."/>
            <person name="Cox E.C."/>
            <person name="Chisholm R.L."/>
            <person name="Gibbs R."/>
            <person name="Loomis W.F."/>
            <person name="Platzer M."/>
            <person name="Kay R.R."/>
            <person name="Williams J."/>
            <person name="Dear P.H."/>
            <person name="Noegel A.A."/>
            <person name="Barrell B."/>
            <person name="Kuspa A."/>
        </authorList>
    </citation>
    <scope>NUCLEOTIDE SEQUENCE [LARGE SCALE GENOMIC DNA]</scope>
    <source>
        <strain evidence="1 2">AX4</strain>
    </source>
</reference>
<accession>Q54EU3</accession>
<dbReference type="AlphaFoldDB" id="Q54EU3"/>
<keyword evidence="2" id="KW-1185">Reference proteome</keyword>
<dbReference type="VEuPathDB" id="AmoebaDB:DDB_G0291334"/>
<dbReference type="Proteomes" id="UP000002195">
    <property type="component" value="Unassembled WGS sequence"/>
</dbReference>
<dbReference type="EMBL" id="AAFI02000177">
    <property type="protein sequence ID" value="EAL61651.1"/>
    <property type="molecule type" value="Genomic_DNA"/>
</dbReference>
<dbReference type="HOGENOM" id="CLU_1646853_0_0_1"/>